<feature type="transmembrane region" description="Helical" evidence="10">
    <location>
        <begin position="294"/>
        <end position="317"/>
    </location>
</feature>
<evidence type="ECO:0000256" key="3">
    <source>
        <dbReference type="ARBA" id="ARBA00022679"/>
    </source>
</evidence>
<dbReference type="PANTHER" id="PTHR31595:SF38">
    <property type="entry name" value="MBOAT (MEMBRANE BOUND O-ACYL TRANSFERASE) FAMILY PROTEIN"/>
    <property type="match status" value="1"/>
</dbReference>
<keyword evidence="7 10" id="KW-0472">Membrane</keyword>
<keyword evidence="3" id="KW-0808">Transferase</keyword>
<evidence type="ECO:0000256" key="4">
    <source>
        <dbReference type="ARBA" id="ARBA00022692"/>
    </source>
</evidence>
<keyword evidence="4 10" id="KW-0812">Transmembrane</keyword>
<dbReference type="InterPro" id="IPR044851">
    <property type="entry name" value="Wax_synthase"/>
</dbReference>
<dbReference type="EMBL" id="BT097539">
    <property type="protein sequence ID" value="ACU22791.1"/>
    <property type="molecule type" value="mRNA"/>
</dbReference>
<accession>C6TIQ1</accession>
<dbReference type="OrthoDB" id="1077582at2759"/>
<evidence type="ECO:0000256" key="2">
    <source>
        <dbReference type="ARBA" id="ARBA00007282"/>
    </source>
</evidence>
<reference evidence="12" key="1">
    <citation type="submission" date="2009-08" db="EMBL/GenBank/DDBJ databases">
        <authorList>
            <person name="Cheung F."/>
            <person name="Xiao Y."/>
            <person name="Chan A."/>
            <person name="Moskal W."/>
            <person name="Town C.D."/>
        </authorList>
    </citation>
    <scope>NUCLEOTIDE SEQUENCE</scope>
</reference>
<proteinExistence type="evidence at transcript level"/>
<evidence type="ECO:0000256" key="5">
    <source>
        <dbReference type="ARBA" id="ARBA00022989"/>
    </source>
</evidence>
<dbReference type="ExpressionAtlas" id="C6TIQ1">
    <property type="expression patterns" value="baseline and differential"/>
</dbReference>
<dbReference type="GO" id="GO:0006629">
    <property type="term" value="P:lipid metabolic process"/>
    <property type="evidence" value="ECO:0007669"/>
    <property type="project" value="UniProtKB-KW"/>
</dbReference>
<evidence type="ECO:0000256" key="9">
    <source>
        <dbReference type="SAM" id="MobiDB-lite"/>
    </source>
</evidence>
<dbReference type="GeneID" id="100815465"/>
<evidence type="ECO:0000256" key="1">
    <source>
        <dbReference type="ARBA" id="ARBA00004141"/>
    </source>
</evidence>
<comment type="subcellular location">
    <subcellularLocation>
        <location evidence="1">Membrane</location>
        <topology evidence="1">Multi-pass membrane protein</topology>
    </subcellularLocation>
</comment>
<dbReference type="GO" id="GO:0008374">
    <property type="term" value="F:O-acyltransferase activity"/>
    <property type="evidence" value="ECO:0007669"/>
    <property type="project" value="InterPro"/>
</dbReference>
<feature type="domain" description="Wax synthase" evidence="11">
    <location>
        <begin position="173"/>
        <end position="266"/>
    </location>
</feature>
<dbReference type="GO" id="GO:0016020">
    <property type="term" value="C:membrane"/>
    <property type="evidence" value="ECO:0007669"/>
    <property type="project" value="UniProtKB-SubCell"/>
</dbReference>
<evidence type="ECO:0000259" key="11">
    <source>
        <dbReference type="Pfam" id="PF13813"/>
    </source>
</evidence>
<keyword evidence="8" id="KW-0012">Acyltransferase</keyword>
<dbReference type="KEGG" id="gmx:100815465"/>
<evidence type="ECO:0000256" key="6">
    <source>
        <dbReference type="ARBA" id="ARBA00023098"/>
    </source>
</evidence>
<keyword evidence="6" id="KW-0443">Lipid metabolism</keyword>
<comment type="similarity">
    <text evidence="2">Belongs to the wax synthase family.</text>
</comment>
<feature type="region of interest" description="Disordered" evidence="9">
    <location>
        <begin position="22"/>
        <end position="41"/>
    </location>
</feature>
<dbReference type="AlphaFoldDB" id="C6TIQ1"/>
<dbReference type="RefSeq" id="NP_001304471.2">
    <property type="nucleotide sequence ID" value="NM_001317542.2"/>
</dbReference>
<name>C6TIQ1_SOYBN</name>
<evidence type="ECO:0000256" key="10">
    <source>
        <dbReference type="SAM" id="Phobius"/>
    </source>
</evidence>
<keyword evidence="5 10" id="KW-1133">Transmembrane helix</keyword>
<protein>
    <recommendedName>
        <fullName evidence="11">Wax synthase domain-containing protein</fullName>
    </recommendedName>
</protein>
<evidence type="ECO:0000256" key="7">
    <source>
        <dbReference type="ARBA" id="ARBA00023136"/>
    </source>
</evidence>
<dbReference type="PANTHER" id="PTHR31595">
    <property type="entry name" value="LONG-CHAIN-ALCOHOL O-FATTY-ACYLTRANSFERASE 3-RELATED"/>
    <property type="match status" value="1"/>
</dbReference>
<organism evidence="12">
    <name type="scientific">Glycine max</name>
    <name type="common">Soybean</name>
    <name type="synonym">Glycine hispida</name>
    <dbReference type="NCBI Taxonomy" id="3847"/>
    <lineage>
        <taxon>Eukaryota</taxon>
        <taxon>Viridiplantae</taxon>
        <taxon>Streptophyta</taxon>
        <taxon>Embryophyta</taxon>
        <taxon>Tracheophyta</taxon>
        <taxon>Spermatophyta</taxon>
        <taxon>Magnoliopsida</taxon>
        <taxon>eudicotyledons</taxon>
        <taxon>Gunneridae</taxon>
        <taxon>Pentapetalae</taxon>
        <taxon>rosids</taxon>
        <taxon>fabids</taxon>
        <taxon>Fabales</taxon>
        <taxon>Fabaceae</taxon>
        <taxon>Papilionoideae</taxon>
        <taxon>50 kb inversion clade</taxon>
        <taxon>NPAAA clade</taxon>
        <taxon>indigoferoid/millettioid clade</taxon>
        <taxon>Phaseoleae</taxon>
        <taxon>Glycine</taxon>
        <taxon>Glycine subgen. Soja</taxon>
    </lineage>
</organism>
<dbReference type="InterPro" id="IPR032805">
    <property type="entry name" value="Wax_synthase_dom"/>
</dbReference>
<evidence type="ECO:0000313" key="12">
    <source>
        <dbReference type="EMBL" id="ACU22791.1"/>
    </source>
</evidence>
<feature type="transmembrane region" description="Helical" evidence="10">
    <location>
        <begin position="142"/>
        <end position="163"/>
    </location>
</feature>
<sequence>MDHSSSYNVLLPQNWEANPRRHIKTHSPIPSHSDPPSPPSKTYLHSPWRPFFFLPWLAFNLQTHPLCLWKGPLILQPLPSLYLTSFPWHVSPIKFQNDPKDQIPKKKHKSPLNYASTSMVIILAALIPIYGKKEYFHPKFVLFLYGLHMYIGLEFIFAMISALTTKLIGVQLEPQFNEPYLCTSLQDFWGKRWNIMVNRVLHPTVYEPVMNLSARALGRKWAPLPAILASFAVSGLMHELVFYYIKREKRTWEAWEPSWDATCFFLIHGVCVAVEVGIKKSLLIRGKQWQVPRLLSWLLTLVFVVYTAMGLFLPALARCRVYDKATTEFTALTQFLKHLYALPSLVR</sequence>
<feature type="transmembrane region" description="Helical" evidence="10">
    <location>
        <begin position="112"/>
        <end position="130"/>
    </location>
</feature>
<dbReference type="Pfam" id="PF13813">
    <property type="entry name" value="MBOAT_2"/>
    <property type="match status" value="1"/>
</dbReference>
<evidence type="ECO:0000256" key="8">
    <source>
        <dbReference type="ARBA" id="ARBA00023315"/>
    </source>
</evidence>